<evidence type="ECO:0000313" key="1">
    <source>
        <dbReference type="EMBL" id="PJD78825.1"/>
    </source>
</evidence>
<reference evidence="1 2" key="1">
    <citation type="journal article" date="2017" name="J. Antimicrob. Chemother.">
        <title>Characterization of the population structure, drug resistance mechanisms and plasmids of the community-associated Enterobacter cloacae complex in China.</title>
        <authorList>
            <person name="Zhou K."/>
            <person name="Yu W."/>
            <person name="Cao X."/>
            <person name="Shen P."/>
            <person name="Lu H."/>
            <person name="Luo Q."/>
            <person name="Rossen J.W.A."/>
            <person name="Xiao Y."/>
        </authorList>
    </citation>
    <scope>NUCLEOTIDE SEQUENCE [LARGE SCALE GENOMIC DNA]</scope>
    <source>
        <strain evidence="1 2">ECC904</strain>
    </source>
</reference>
<accession>A0A2J0PVG0</accession>
<dbReference type="AlphaFoldDB" id="A0A2J0PVG0"/>
<dbReference type="Proteomes" id="UP000229974">
    <property type="component" value="Unassembled WGS sequence"/>
</dbReference>
<sequence length="63" mass="6830">MSDKLLKSSCNAAFSSSLRGPVYYVFLIQSQAIIFTFLCWRSSLNPAVPAACKPLFRVSGGAL</sequence>
<gene>
    <name evidence="1" type="ORF">B9Q30_23685</name>
</gene>
<name>A0A2J0PVG0_9ENTR</name>
<proteinExistence type="predicted"/>
<organism evidence="1 2">
    <name type="scientific">Enterobacter hormaechei</name>
    <dbReference type="NCBI Taxonomy" id="158836"/>
    <lineage>
        <taxon>Bacteria</taxon>
        <taxon>Pseudomonadati</taxon>
        <taxon>Pseudomonadota</taxon>
        <taxon>Gammaproteobacteria</taxon>
        <taxon>Enterobacterales</taxon>
        <taxon>Enterobacteriaceae</taxon>
        <taxon>Enterobacter</taxon>
        <taxon>Enterobacter cloacae complex</taxon>
    </lineage>
</organism>
<protein>
    <submittedName>
        <fullName evidence="1">Uncharacterized protein</fullName>
    </submittedName>
</protein>
<dbReference type="EMBL" id="NEEW01000017">
    <property type="protein sequence ID" value="PJD78825.1"/>
    <property type="molecule type" value="Genomic_DNA"/>
</dbReference>
<comment type="caution">
    <text evidence="1">The sequence shown here is derived from an EMBL/GenBank/DDBJ whole genome shotgun (WGS) entry which is preliminary data.</text>
</comment>
<evidence type="ECO:0000313" key="2">
    <source>
        <dbReference type="Proteomes" id="UP000229974"/>
    </source>
</evidence>